<name>A0ABY1K7S4_9BACL</name>
<accession>A0ABY1K7S4</accession>
<evidence type="ECO:0000313" key="1">
    <source>
        <dbReference type="EMBL" id="SIR38053.1"/>
    </source>
</evidence>
<dbReference type="Proteomes" id="UP000186666">
    <property type="component" value="Unassembled WGS sequence"/>
</dbReference>
<dbReference type="PANTHER" id="PTHR36842:SF1">
    <property type="entry name" value="PROTEIN TOLB"/>
    <property type="match status" value="1"/>
</dbReference>
<dbReference type="Gene3D" id="2.120.10.30">
    <property type="entry name" value="TolB, C-terminal domain"/>
    <property type="match status" value="2"/>
</dbReference>
<gene>
    <name evidence="1" type="ORF">SAMN05421578_11288</name>
</gene>
<reference evidence="1 2" key="1">
    <citation type="submission" date="2017-01" db="EMBL/GenBank/DDBJ databases">
        <authorList>
            <person name="Varghese N."/>
            <person name="Submissions S."/>
        </authorList>
    </citation>
    <scope>NUCLEOTIDE SEQUENCE [LARGE SCALE GENOMIC DNA]</scope>
    <source>
        <strain evidence="1 2">ATCC 23464</strain>
    </source>
</reference>
<sequence length="378" mass="42947">MGNRMKYSKSWLTTFIIFLLITGCTNTKVTGYQPNVKHTTLGESLKEYTYKGWQAALDGNLLAYLSGNGQQLTVMDLDKNQELVQIQLPSYECGFDISGDYIVWSDLRNEKKNISDLGSVDIANADIFLYDLKTGQQRPLTEDTSSQVNPKIWGHYLVWMDNRNDADKDYPSDWQIALYDLNTDEMKIVTNAPGGQTDPDINDGFIVWEDGRNVKTKGIRAGSNLPENNTDIYLYDIAKGNTIPIATGPKKEGRPQISGNRVVWEDYSKGTYSADVSVYYLDTQQSGRITNLQQDQSEPVIYGDYIAWMDERRGTSTNDVIENGQKPNSDIYLYDLNTKTEMLMTGDEPQLQPLLSDHWLIYTTSRQVDPELHAVRYK</sequence>
<dbReference type="NCBIfam" id="TIGR04275">
    <property type="entry name" value="beta_prop_Msarc"/>
    <property type="match status" value="2"/>
</dbReference>
<dbReference type="PANTHER" id="PTHR36842">
    <property type="entry name" value="PROTEIN TOLB HOMOLOG"/>
    <property type="match status" value="1"/>
</dbReference>
<comment type="caution">
    <text evidence="1">The sequence shown here is derived from an EMBL/GenBank/DDBJ whole genome shotgun (WGS) entry which is preliminary data.</text>
</comment>
<dbReference type="InterPro" id="IPR011042">
    <property type="entry name" value="6-blade_b-propeller_TolB-like"/>
</dbReference>
<protein>
    <submittedName>
        <fullName evidence="1">Beta propeller repeat-containing protein</fullName>
    </submittedName>
</protein>
<dbReference type="InterPro" id="IPR027618">
    <property type="entry name" value="Beta_prop_Msarc"/>
</dbReference>
<evidence type="ECO:0000313" key="2">
    <source>
        <dbReference type="Proteomes" id="UP000186666"/>
    </source>
</evidence>
<proteinExistence type="predicted"/>
<organism evidence="1 2">
    <name type="scientific">Paenibacillus macquariensis</name>
    <dbReference type="NCBI Taxonomy" id="948756"/>
    <lineage>
        <taxon>Bacteria</taxon>
        <taxon>Bacillati</taxon>
        <taxon>Bacillota</taxon>
        <taxon>Bacilli</taxon>
        <taxon>Bacillales</taxon>
        <taxon>Paenibacillaceae</taxon>
        <taxon>Paenibacillus</taxon>
    </lineage>
</organism>
<dbReference type="PROSITE" id="PS51257">
    <property type="entry name" value="PROKAR_LIPOPROTEIN"/>
    <property type="match status" value="1"/>
</dbReference>
<keyword evidence="2" id="KW-1185">Reference proteome</keyword>
<dbReference type="SUPFAM" id="SSF69304">
    <property type="entry name" value="Tricorn protease N-terminal domain"/>
    <property type="match status" value="2"/>
</dbReference>
<dbReference type="EMBL" id="FTNK01000012">
    <property type="protein sequence ID" value="SIR38053.1"/>
    <property type="molecule type" value="Genomic_DNA"/>
</dbReference>